<dbReference type="Proteomes" id="UP000243579">
    <property type="component" value="Unassembled WGS sequence"/>
</dbReference>
<reference evidence="1 2" key="1">
    <citation type="journal article" date="2014" name="Genome Biol. Evol.">
        <title>The secreted proteins of Achlya hypogyna and Thraustotheca clavata identify the ancestral oomycete secretome and reveal gene acquisitions by horizontal gene transfer.</title>
        <authorList>
            <person name="Misner I."/>
            <person name="Blouin N."/>
            <person name="Leonard G."/>
            <person name="Richards T.A."/>
            <person name="Lane C.E."/>
        </authorList>
    </citation>
    <scope>NUCLEOTIDE SEQUENCE [LARGE SCALE GENOMIC DNA]</scope>
    <source>
        <strain evidence="1 2">ATCC 48635</strain>
    </source>
</reference>
<accession>A0A1V9Y5H7</accession>
<dbReference type="OrthoDB" id="79295at2759"/>
<gene>
    <name evidence="1" type="ORF">ACHHYP_16993</name>
</gene>
<dbReference type="AlphaFoldDB" id="A0A1V9Y5H7"/>
<organism evidence="1 2">
    <name type="scientific">Achlya hypogyna</name>
    <name type="common">Oomycete</name>
    <name type="synonym">Protoachlya hypogyna</name>
    <dbReference type="NCBI Taxonomy" id="1202772"/>
    <lineage>
        <taxon>Eukaryota</taxon>
        <taxon>Sar</taxon>
        <taxon>Stramenopiles</taxon>
        <taxon>Oomycota</taxon>
        <taxon>Saprolegniomycetes</taxon>
        <taxon>Saprolegniales</taxon>
        <taxon>Achlyaceae</taxon>
        <taxon>Achlya</taxon>
    </lineage>
</organism>
<protein>
    <submittedName>
        <fullName evidence="1">Uncharacterized protein</fullName>
    </submittedName>
</protein>
<name>A0A1V9Y5H7_ACHHY</name>
<proteinExistence type="predicted"/>
<evidence type="ECO:0000313" key="2">
    <source>
        <dbReference type="Proteomes" id="UP000243579"/>
    </source>
</evidence>
<sequence>MIDTKAKTPGTLAGYRSATKSLYLDANLDVPEEYGKQMRHIFAGHHQRGRLSKSLGASSSDTLRTSANLGTHSIRKGVATYVCSGSTSGPSIASRYFRYEAADDQFCGRIIASLPLNNVNFGVLPPHFAVVSIAAIHTAIQRIFPTLANDGHTACVLRMALASLIFRYEYLDDVVPIKHPLRGSPFFTDASLHATGILPHIELYRMLSRNHDAITAIPTLVIDGVATLIEDKGVAAGNITNAMLREMLQEFSAANNCGSHCTHGASTDDSDGSEPLTCLIYGECPHVVPMDFEFPSVGGIPAKGIIPIS</sequence>
<evidence type="ECO:0000313" key="1">
    <source>
        <dbReference type="EMBL" id="OQR80928.1"/>
    </source>
</evidence>
<comment type="caution">
    <text evidence="1">The sequence shown here is derived from an EMBL/GenBank/DDBJ whole genome shotgun (WGS) entry which is preliminary data.</text>
</comment>
<dbReference type="EMBL" id="JNBR01002855">
    <property type="protein sequence ID" value="OQR80928.1"/>
    <property type="molecule type" value="Genomic_DNA"/>
</dbReference>
<keyword evidence="2" id="KW-1185">Reference proteome</keyword>